<proteinExistence type="predicted"/>
<dbReference type="GO" id="GO:0006747">
    <property type="term" value="P:FAD biosynthetic process"/>
    <property type="evidence" value="ECO:0007669"/>
    <property type="project" value="TreeGrafter"/>
</dbReference>
<keyword evidence="5" id="KW-0808">Transferase</keyword>
<evidence type="ECO:0000256" key="8">
    <source>
        <dbReference type="ARBA" id="ARBA00022827"/>
    </source>
</evidence>
<reference evidence="15" key="2">
    <citation type="submission" date="2021-12" db="EMBL/GenBank/DDBJ databases">
        <title>Resequencing data analysis of finger millet.</title>
        <authorList>
            <person name="Hatakeyama M."/>
            <person name="Aluri S."/>
            <person name="Balachadran M.T."/>
            <person name="Sivarajan S.R."/>
            <person name="Poveda L."/>
            <person name="Shimizu-Inatsugi R."/>
            <person name="Schlapbach R."/>
            <person name="Sreeman S.M."/>
            <person name="Shimizu K.K."/>
        </authorList>
    </citation>
    <scope>NUCLEOTIDE SEQUENCE</scope>
</reference>
<organism evidence="15 16">
    <name type="scientific">Eleusine coracana subsp. coracana</name>
    <dbReference type="NCBI Taxonomy" id="191504"/>
    <lineage>
        <taxon>Eukaryota</taxon>
        <taxon>Viridiplantae</taxon>
        <taxon>Streptophyta</taxon>
        <taxon>Embryophyta</taxon>
        <taxon>Tracheophyta</taxon>
        <taxon>Spermatophyta</taxon>
        <taxon>Magnoliopsida</taxon>
        <taxon>Liliopsida</taxon>
        <taxon>Poales</taxon>
        <taxon>Poaceae</taxon>
        <taxon>PACMAD clade</taxon>
        <taxon>Chloridoideae</taxon>
        <taxon>Cynodonteae</taxon>
        <taxon>Eleusininae</taxon>
        <taxon>Eleusine</taxon>
    </lineage>
</organism>
<evidence type="ECO:0000256" key="3">
    <source>
        <dbReference type="ARBA" id="ARBA00022630"/>
    </source>
</evidence>
<dbReference type="InterPro" id="IPR002500">
    <property type="entry name" value="PAPS_reduct_dom"/>
</dbReference>
<evidence type="ECO:0000313" key="15">
    <source>
        <dbReference type="EMBL" id="GJN06199.1"/>
    </source>
</evidence>
<dbReference type="Proteomes" id="UP001054889">
    <property type="component" value="Unassembled WGS sequence"/>
</dbReference>
<evidence type="ECO:0000256" key="6">
    <source>
        <dbReference type="ARBA" id="ARBA00022695"/>
    </source>
</evidence>
<evidence type="ECO:0000256" key="7">
    <source>
        <dbReference type="ARBA" id="ARBA00022741"/>
    </source>
</evidence>
<evidence type="ECO:0000256" key="2">
    <source>
        <dbReference type="ARBA" id="ARBA00012393"/>
    </source>
</evidence>
<dbReference type="EMBL" id="BQKI01000012">
    <property type="protein sequence ID" value="GJN06199.1"/>
    <property type="molecule type" value="Genomic_DNA"/>
</dbReference>
<keyword evidence="6" id="KW-0548">Nucleotidyltransferase</keyword>
<dbReference type="GO" id="GO:0003919">
    <property type="term" value="F:FMN adenylyltransferase activity"/>
    <property type="evidence" value="ECO:0007669"/>
    <property type="project" value="UniProtKB-EC"/>
</dbReference>
<keyword evidence="4" id="KW-0288">FMN</keyword>
<gene>
    <name evidence="15" type="primary">ga23903</name>
    <name evidence="15" type="ORF">PR202_ga23903</name>
</gene>
<dbReference type="Pfam" id="PF01507">
    <property type="entry name" value="PAPS_reduct"/>
    <property type="match status" value="1"/>
</dbReference>
<dbReference type="PANTHER" id="PTHR23293:SF9">
    <property type="entry name" value="FAD SYNTHASE"/>
    <property type="match status" value="1"/>
</dbReference>
<dbReference type="CDD" id="cd23948">
    <property type="entry name" value="FAD_synthase"/>
    <property type="match status" value="1"/>
</dbReference>
<dbReference type="EC" id="2.7.7.2" evidence="2"/>
<evidence type="ECO:0000256" key="1">
    <source>
        <dbReference type="ARBA" id="ARBA00004726"/>
    </source>
</evidence>
<protein>
    <recommendedName>
        <fullName evidence="2">FAD synthase</fullName>
        <ecNumber evidence="2">2.7.7.2</ecNumber>
    </recommendedName>
    <alternativeName>
        <fullName evidence="10">FAD pyrophosphorylase</fullName>
    </alternativeName>
    <alternativeName>
        <fullName evidence="11">FMN adenylyltransferase</fullName>
    </alternativeName>
</protein>
<name>A0AAV5D7C8_ELECO</name>
<feature type="domain" description="Phosphoadenosine phosphosulphate reductase" evidence="14">
    <location>
        <begin position="168"/>
        <end position="249"/>
    </location>
</feature>
<accession>A0AAV5D7C8</accession>
<feature type="region of interest" description="Disordered" evidence="13">
    <location>
        <begin position="275"/>
        <end position="298"/>
    </location>
</feature>
<dbReference type="InterPro" id="IPR014729">
    <property type="entry name" value="Rossmann-like_a/b/a_fold"/>
</dbReference>
<comment type="caution">
    <text evidence="15">The sequence shown here is derived from an EMBL/GenBank/DDBJ whole genome shotgun (WGS) entry which is preliminary data.</text>
</comment>
<evidence type="ECO:0000256" key="5">
    <source>
        <dbReference type="ARBA" id="ARBA00022679"/>
    </source>
</evidence>
<keyword evidence="7" id="KW-0547">Nucleotide-binding</keyword>
<evidence type="ECO:0000256" key="10">
    <source>
        <dbReference type="ARBA" id="ARBA00031145"/>
    </source>
</evidence>
<sequence>MEIEQAMRGSSDARVRAKYDAAVLLVRRAFALYPYARSSLPLSPPFYDDARTRRSLAVHRLQISLNRLDRFMVARSSPALVLAYNHTHIAGRTMVLLHLLRAGYYLHSTSSGDTDKAVQTVQNCRLRTIYFEEPNAFPEIDSFTYDTASTYGLPLEIIRTDFKSGLEALLKEKPTKGIFLGTRNGDPNAVGQQQFSPSSPGWPPFMRINPILDWSYSDVWSFLLTCNVKYCSLYDQGYTSIGSIHDTVPNELLGDGSGGFRPAYMLSDERLERAGRAKKSGKKNAAANATETRQTSRL</sequence>
<evidence type="ECO:0000313" key="16">
    <source>
        <dbReference type="Proteomes" id="UP001054889"/>
    </source>
</evidence>
<dbReference type="GO" id="GO:0005524">
    <property type="term" value="F:ATP binding"/>
    <property type="evidence" value="ECO:0007669"/>
    <property type="project" value="UniProtKB-KW"/>
</dbReference>
<evidence type="ECO:0000256" key="12">
    <source>
        <dbReference type="ARBA" id="ARBA00049494"/>
    </source>
</evidence>
<comment type="pathway">
    <text evidence="1">Cofactor biosynthesis; FAD biosynthesis; FAD from FMN: step 1/1.</text>
</comment>
<reference evidence="15" key="1">
    <citation type="journal article" date="2018" name="DNA Res.">
        <title>Multiple hybrid de novo genome assembly of finger millet, an orphan allotetraploid crop.</title>
        <authorList>
            <person name="Hatakeyama M."/>
            <person name="Aluri S."/>
            <person name="Balachadran M.T."/>
            <person name="Sivarajan S.R."/>
            <person name="Patrignani A."/>
            <person name="Gruter S."/>
            <person name="Poveda L."/>
            <person name="Shimizu-Inatsugi R."/>
            <person name="Baeten J."/>
            <person name="Francoijs K.J."/>
            <person name="Nataraja K.N."/>
            <person name="Reddy Y.A.N."/>
            <person name="Phadnis S."/>
            <person name="Ravikumar R.L."/>
            <person name="Schlapbach R."/>
            <person name="Sreeman S.M."/>
            <person name="Shimizu K.K."/>
        </authorList>
    </citation>
    <scope>NUCLEOTIDE SEQUENCE</scope>
</reference>
<keyword evidence="8" id="KW-0274">FAD</keyword>
<comment type="catalytic activity">
    <reaction evidence="12">
        <text>FMN + ATP + H(+) = FAD + diphosphate</text>
        <dbReference type="Rhea" id="RHEA:17237"/>
        <dbReference type="ChEBI" id="CHEBI:15378"/>
        <dbReference type="ChEBI" id="CHEBI:30616"/>
        <dbReference type="ChEBI" id="CHEBI:33019"/>
        <dbReference type="ChEBI" id="CHEBI:57692"/>
        <dbReference type="ChEBI" id="CHEBI:58210"/>
        <dbReference type="EC" id="2.7.7.2"/>
    </reaction>
</comment>
<keyword evidence="9" id="KW-0067">ATP-binding</keyword>
<dbReference type="AlphaFoldDB" id="A0AAV5D7C8"/>
<dbReference type="SUPFAM" id="SSF52402">
    <property type="entry name" value="Adenine nucleotide alpha hydrolases-like"/>
    <property type="match status" value="1"/>
</dbReference>
<evidence type="ECO:0000259" key="14">
    <source>
        <dbReference type="Pfam" id="PF01507"/>
    </source>
</evidence>
<dbReference type="PANTHER" id="PTHR23293">
    <property type="entry name" value="FAD SYNTHETASE-RELATED FMN ADENYLYLTRANSFERASE"/>
    <property type="match status" value="1"/>
</dbReference>
<dbReference type="Gene3D" id="3.40.50.620">
    <property type="entry name" value="HUPs"/>
    <property type="match status" value="1"/>
</dbReference>
<evidence type="ECO:0000256" key="11">
    <source>
        <dbReference type="ARBA" id="ARBA00031871"/>
    </source>
</evidence>
<dbReference type="FunFam" id="3.40.50.620:FF:000135">
    <property type="entry name" value="Phosphoadenosine phosphosulfate reductase family protein"/>
    <property type="match status" value="1"/>
</dbReference>
<evidence type="ECO:0000256" key="9">
    <source>
        <dbReference type="ARBA" id="ARBA00022840"/>
    </source>
</evidence>
<keyword evidence="3" id="KW-0285">Flavoprotein</keyword>
<keyword evidence="16" id="KW-1185">Reference proteome</keyword>
<evidence type="ECO:0000256" key="13">
    <source>
        <dbReference type="SAM" id="MobiDB-lite"/>
    </source>
</evidence>
<evidence type="ECO:0000256" key="4">
    <source>
        <dbReference type="ARBA" id="ARBA00022643"/>
    </source>
</evidence>